<keyword evidence="1" id="KW-1133">Transmembrane helix</keyword>
<keyword evidence="3" id="KW-1185">Reference proteome</keyword>
<proteinExistence type="predicted"/>
<dbReference type="AlphaFoldDB" id="A0A9P4USS1"/>
<evidence type="ECO:0008006" key="4">
    <source>
        <dbReference type="Google" id="ProtNLM"/>
    </source>
</evidence>
<evidence type="ECO:0000313" key="2">
    <source>
        <dbReference type="EMBL" id="KAF2725324.1"/>
    </source>
</evidence>
<protein>
    <recommendedName>
        <fullName evidence="4">MARVEL domain-containing protein</fullName>
    </recommendedName>
</protein>
<dbReference type="OrthoDB" id="5363290at2759"/>
<name>A0A9P4USS1_9PEZI</name>
<feature type="transmembrane region" description="Helical" evidence="1">
    <location>
        <begin position="58"/>
        <end position="78"/>
    </location>
</feature>
<dbReference type="EMBL" id="MU003768">
    <property type="protein sequence ID" value="KAF2725324.1"/>
    <property type="molecule type" value="Genomic_DNA"/>
</dbReference>
<dbReference type="PANTHER" id="PTHR42083:SF1">
    <property type="entry name" value="MARVEL DOMAIN-CONTAINING PROTEIN"/>
    <property type="match status" value="1"/>
</dbReference>
<reference evidence="2" key="1">
    <citation type="journal article" date="2020" name="Stud. Mycol.">
        <title>101 Dothideomycetes genomes: a test case for predicting lifestyles and emergence of pathogens.</title>
        <authorList>
            <person name="Haridas S."/>
            <person name="Albert R."/>
            <person name="Binder M."/>
            <person name="Bloem J."/>
            <person name="Labutti K."/>
            <person name="Salamov A."/>
            <person name="Andreopoulos B."/>
            <person name="Baker S."/>
            <person name="Barry K."/>
            <person name="Bills G."/>
            <person name="Bluhm B."/>
            <person name="Cannon C."/>
            <person name="Castanera R."/>
            <person name="Culley D."/>
            <person name="Daum C."/>
            <person name="Ezra D."/>
            <person name="Gonzalez J."/>
            <person name="Henrissat B."/>
            <person name="Kuo A."/>
            <person name="Liang C."/>
            <person name="Lipzen A."/>
            <person name="Lutzoni F."/>
            <person name="Magnuson J."/>
            <person name="Mondo S."/>
            <person name="Nolan M."/>
            <person name="Ohm R."/>
            <person name="Pangilinan J."/>
            <person name="Park H.-J."/>
            <person name="Ramirez L."/>
            <person name="Alfaro M."/>
            <person name="Sun H."/>
            <person name="Tritt A."/>
            <person name="Yoshinaga Y."/>
            <person name="Zwiers L.-H."/>
            <person name="Turgeon B."/>
            <person name="Goodwin S."/>
            <person name="Spatafora J."/>
            <person name="Crous P."/>
            <person name="Grigoriev I."/>
        </authorList>
    </citation>
    <scope>NUCLEOTIDE SEQUENCE</scope>
    <source>
        <strain evidence="2">CBS 116435</strain>
    </source>
</reference>
<organism evidence="2 3">
    <name type="scientific">Polychaeton citri CBS 116435</name>
    <dbReference type="NCBI Taxonomy" id="1314669"/>
    <lineage>
        <taxon>Eukaryota</taxon>
        <taxon>Fungi</taxon>
        <taxon>Dikarya</taxon>
        <taxon>Ascomycota</taxon>
        <taxon>Pezizomycotina</taxon>
        <taxon>Dothideomycetes</taxon>
        <taxon>Dothideomycetidae</taxon>
        <taxon>Capnodiales</taxon>
        <taxon>Capnodiaceae</taxon>
        <taxon>Polychaeton</taxon>
    </lineage>
</organism>
<sequence>MIGFKLITEHSSSGGPAGALARTFLRFLQFCLGLAVCGLYGQDLSAASQAGVYMDAKWVYAVTVGGIAASTCILYLVIHFMSWIKSHHLFSWDAVIFILWVALFGIFGKIYISANPTPEQHGQWRMKRAVWVDLVNMLLWFVSAVWGGVVFWKARRGGKAGELEKA</sequence>
<keyword evidence="1" id="KW-0812">Transmembrane</keyword>
<dbReference type="PANTHER" id="PTHR42083">
    <property type="entry name" value="MARVEL DOMAIN-CONTAINING PROTEIN"/>
    <property type="match status" value="1"/>
</dbReference>
<accession>A0A9P4USS1</accession>
<feature type="transmembrane region" description="Helical" evidence="1">
    <location>
        <begin position="90"/>
        <end position="114"/>
    </location>
</feature>
<gene>
    <name evidence="2" type="ORF">K431DRAFT_281279</name>
</gene>
<keyword evidence="1" id="KW-0472">Membrane</keyword>
<feature type="transmembrane region" description="Helical" evidence="1">
    <location>
        <begin position="134"/>
        <end position="152"/>
    </location>
</feature>
<comment type="caution">
    <text evidence="2">The sequence shown here is derived from an EMBL/GenBank/DDBJ whole genome shotgun (WGS) entry which is preliminary data.</text>
</comment>
<evidence type="ECO:0000256" key="1">
    <source>
        <dbReference type="SAM" id="Phobius"/>
    </source>
</evidence>
<evidence type="ECO:0000313" key="3">
    <source>
        <dbReference type="Proteomes" id="UP000799441"/>
    </source>
</evidence>
<dbReference type="Proteomes" id="UP000799441">
    <property type="component" value="Unassembled WGS sequence"/>
</dbReference>